<evidence type="ECO:0000313" key="1">
    <source>
        <dbReference type="EMBL" id="CAG8854992.1"/>
    </source>
</evidence>
<feature type="non-terminal residue" evidence="1">
    <location>
        <position position="40"/>
    </location>
</feature>
<dbReference type="Proteomes" id="UP000789901">
    <property type="component" value="Unassembled WGS sequence"/>
</dbReference>
<proteinExistence type="predicted"/>
<keyword evidence="2" id="KW-1185">Reference proteome</keyword>
<gene>
    <name evidence="1" type="ORF">GMARGA_LOCUS43813</name>
</gene>
<organism evidence="1 2">
    <name type="scientific">Gigaspora margarita</name>
    <dbReference type="NCBI Taxonomy" id="4874"/>
    <lineage>
        <taxon>Eukaryota</taxon>
        <taxon>Fungi</taxon>
        <taxon>Fungi incertae sedis</taxon>
        <taxon>Mucoromycota</taxon>
        <taxon>Glomeromycotina</taxon>
        <taxon>Glomeromycetes</taxon>
        <taxon>Diversisporales</taxon>
        <taxon>Gigasporaceae</taxon>
        <taxon>Gigaspora</taxon>
    </lineage>
</organism>
<comment type="caution">
    <text evidence="1">The sequence shown here is derived from an EMBL/GenBank/DDBJ whole genome shotgun (WGS) entry which is preliminary data.</text>
</comment>
<accession>A0ABN7XIG1</accession>
<protein>
    <submittedName>
        <fullName evidence="1">17361_t:CDS:1</fullName>
    </submittedName>
</protein>
<name>A0ABN7XIG1_GIGMA</name>
<evidence type="ECO:0000313" key="2">
    <source>
        <dbReference type="Proteomes" id="UP000789901"/>
    </source>
</evidence>
<feature type="non-terminal residue" evidence="1">
    <location>
        <position position="1"/>
    </location>
</feature>
<sequence>NCWTYWTWTISKYMSSIQSSPIILKLDGHMSNTNTEANNK</sequence>
<dbReference type="EMBL" id="CAJVQB010144801">
    <property type="protein sequence ID" value="CAG8854992.1"/>
    <property type="molecule type" value="Genomic_DNA"/>
</dbReference>
<reference evidence="1 2" key="1">
    <citation type="submission" date="2021-06" db="EMBL/GenBank/DDBJ databases">
        <authorList>
            <person name="Kallberg Y."/>
            <person name="Tangrot J."/>
            <person name="Rosling A."/>
        </authorList>
    </citation>
    <scope>NUCLEOTIDE SEQUENCE [LARGE SCALE GENOMIC DNA]</scope>
    <source>
        <strain evidence="1 2">120-4 pot B 10/14</strain>
    </source>
</reference>